<comment type="cofactor">
    <cofactor evidence="2">
        <name>Mg(2+)</name>
        <dbReference type="ChEBI" id="CHEBI:18420"/>
    </cofactor>
</comment>
<dbReference type="PANTHER" id="PTHR43472">
    <property type="entry name" value="PHOSPHORIBOSYLAMINE--GLYCINE LIGASE"/>
    <property type="match status" value="1"/>
</dbReference>
<dbReference type="Gene3D" id="3.90.600.10">
    <property type="entry name" value="Phosphoribosylglycinamide synthetase, C-terminal domain"/>
    <property type="match status" value="1"/>
</dbReference>
<comment type="catalytic activity">
    <reaction evidence="14">
        <text>5-phospho-beta-D-ribosylamine + glycine + ATP = N(1)-(5-phospho-beta-D-ribosyl)glycinamide + ADP + phosphate + H(+)</text>
        <dbReference type="Rhea" id="RHEA:17453"/>
        <dbReference type="ChEBI" id="CHEBI:15378"/>
        <dbReference type="ChEBI" id="CHEBI:30616"/>
        <dbReference type="ChEBI" id="CHEBI:43474"/>
        <dbReference type="ChEBI" id="CHEBI:57305"/>
        <dbReference type="ChEBI" id="CHEBI:58681"/>
        <dbReference type="ChEBI" id="CHEBI:143788"/>
        <dbReference type="ChEBI" id="CHEBI:456216"/>
        <dbReference type="EC" id="6.3.4.13"/>
    </reaction>
</comment>
<dbReference type="InterPro" id="IPR011761">
    <property type="entry name" value="ATP-grasp"/>
</dbReference>
<dbReference type="InterPro" id="IPR000115">
    <property type="entry name" value="PRibGlycinamide_synth"/>
</dbReference>
<dbReference type="InterPro" id="IPR011054">
    <property type="entry name" value="Rudment_hybrid_motif"/>
</dbReference>
<comment type="similarity">
    <text evidence="11 14">Belongs to the GARS family.</text>
</comment>
<accession>A0A845R0J8</accession>
<gene>
    <name evidence="14 17" type="primary">purD</name>
    <name evidence="17" type="ORF">D3Z33_13950</name>
</gene>
<evidence type="ECO:0000256" key="10">
    <source>
        <dbReference type="ARBA" id="ARBA00023211"/>
    </source>
</evidence>
<evidence type="ECO:0000256" key="8">
    <source>
        <dbReference type="ARBA" id="ARBA00022755"/>
    </source>
</evidence>
<evidence type="ECO:0000256" key="2">
    <source>
        <dbReference type="ARBA" id="ARBA00001946"/>
    </source>
</evidence>
<evidence type="ECO:0000259" key="16">
    <source>
        <dbReference type="PROSITE" id="PS50975"/>
    </source>
</evidence>
<keyword evidence="18" id="KW-1185">Reference proteome</keyword>
<dbReference type="SMART" id="SM01210">
    <property type="entry name" value="GARS_C"/>
    <property type="match status" value="1"/>
</dbReference>
<dbReference type="GO" id="GO:0046872">
    <property type="term" value="F:metal ion binding"/>
    <property type="evidence" value="ECO:0007669"/>
    <property type="project" value="UniProtKB-KW"/>
</dbReference>
<dbReference type="InterPro" id="IPR016185">
    <property type="entry name" value="PreATP-grasp_dom_sf"/>
</dbReference>
<evidence type="ECO:0000256" key="3">
    <source>
        <dbReference type="ARBA" id="ARBA00005174"/>
    </source>
</evidence>
<dbReference type="InterPro" id="IPR013815">
    <property type="entry name" value="ATP_grasp_subdomain_1"/>
</dbReference>
<evidence type="ECO:0000256" key="1">
    <source>
        <dbReference type="ARBA" id="ARBA00001936"/>
    </source>
</evidence>
<evidence type="ECO:0000313" key="17">
    <source>
        <dbReference type="EMBL" id="NBI07960.1"/>
    </source>
</evidence>
<feature type="domain" description="ATP-grasp" evidence="16">
    <location>
        <begin position="107"/>
        <end position="313"/>
    </location>
</feature>
<dbReference type="UniPathway" id="UPA00074">
    <property type="reaction ID" value="UER00125"/>
</dbReference>
<evidence type="ECO:0000256" key="6">
    <source>
        <dbReference type="ARBA" id="ARBA00022723"/>
    </source>
</evidence>
<dbReference type="SMART" id="SM01209">
    <property type="entry name" value="GARS_A"/>
    <property type="match status" value="1"/>
</dbReference>
<dbReference type="GO" id="GO:0009113">
    <property type="term" value="P:purine nucleobase biosynthetic process"/>
    <property type="evidence" value="ECO:0007669"/>
    <property type="project" value="InterPro"/>
</dbReference>
<keyword evidence="9 15" id="KW-0067">ATP-binding</keyword>
<dbReference type="EMBL" id="QXXA01000017">
    <property type="protein sequence ID" value="NBI07960.1"/>
    <property type="molecule type" value="Genomic_DNA"/>
</dbReference>
<dbReference type="GO" id="GO:0005524">
    <property type="term" value="F:ATP binding"/>
    <property type="evidence" value="ECO:0007669"/>
    <property type="project" value="UniProtKB-UniRule"/>
</dbReference>
<evidence type="ECO:0000256" key="4">
    <source>
        <dbReference type="ARBA" id="ARBA00013255"/>
    </source>
</evidence>
<proteinExistence type="inferred from homology"/>
<dbReference type="NCBIfam" id="TIGR00877">
    <property type="entry name" value="purD"/>
    <property type="match status" value="1"/>
</dbReference>
<keyword evidence="8 14" id="KW-0658">Purine biosynthesis</keyword>
<evidence type="ECO:0000256" key="11">
    <source>
        <dbReference type="ARBA" id="ARBA00038345"/>
    </source>
</evidence>
<dbReference type="SUPFAM" id="SSF51246">
    <property type="entry name" value="Rudiment single hybrid motif"/>
    <property type="match status" value="1"/>
</dbReference>
<organism evidence="17 18">
    <name type="scientific">Senegalia massiliensis</name>
    <dbReference type="NCBI Taxonomy" id="1720316"/>
    <lineage>
        <taxon>Bacteria</taxon>
        <taxon>Bacillati</taxon>
        <taxon>Bacillota</taxon>
        <taxon>Clostridia</taxon>
        <taxon>Eubacteriales</taxon>
        <taxon>Clostridiaceae</taxon>
        <taxon>Senegalia</taxon>
    </lineage>
</organism>
<dbReference type="PROSITE" id="PS50975">
    <property type="entry name" value="ATP_GRASP"/>
    <property type="match status" value="1"/>
</dbReference>
<protein>
    <recommendedName>
        <fullName evidence="4 14">Phosphoribosylamine--glycine ligase</fullName>
        <ecNumber evidence="4 14">6.3.4.13</ecNumber>
    </recommendedName>
    <alternativeName>
        <fullName evidence="14">GARS</fullName>
    </alternativeName>
    <alternativeName>
        <fullName evidence="12 14">Glycinamide ribonucleotide synthetase</fullName>
    </alternativeName>
    <alternativeName>
        <fullName evidence="13 14">Phosphoribosylglycinamide synthetase</fullName>
    </alternativeName>
</protein>
<evidence type="ECO:0000256" key="13">
    <source>
        <dbReference type="ARBA" id="ARBA00042864"/>
    </source>
</evidence>
<evidence type="ECO:0000256" key="12">
    <source>
        <dbReference type="ARBA" id="ARBA00042242"/>
    </source>
</evidence>
<dbReference type="SUPFAM" id="SSF56059">
    <property type="entry name" value="Glutathione synthetase ATP-binding domain-like"/>
    <property type="match status" value="1"/>
</dbReference>
<dbReference type="PROSITE" id="PS00184">
    <property type="entry name" value="GARS"/>
    <property type="match status" value="1"/>
</dbReference>
<dbReference type="InterPro" id="IPR037123">
    <property type="entry name" value="PRibGlycinamide_synth_C_sf"/>
</dbReference>
<comment type="cofactor">
    <cofactor evidence="1">
        <name>Mn(2+)</name>
        <dbReference type="ChEBI" id="CHEBI:29035"/>
    </cofactor>
</comment>
<dbReference type="Proteomes" id="UP000467132">
    <property type="component" value="Unassembled WGS sequence"/>
</dbReference>
<name>A0A845R0J8_9CLOT</name>
<dbReference type="Gene3D" id="3.30.1490.20">
    <property type="entry name" value="ATP-grasp fold, A domain"/>
    <property type="match status" value="1"/>
</dbReference>
<comment type="pathway">
    <text evidence="3 14">Purine metabolism; IMP biosynthesis via de novo pathway; N(1)-(5-phospho-D-ribosyl)glycinamide from 5-phospho-alpha-D-ribose 1-diphosphate: step 2/2.</text>
</comment>
<evidence type="ECO:0000313" key="18">
    <source>
        <dbReference type="Proteomes" id="UP000467132"/>
    </source>
</evidence>
<dbReference type="EC" id="6.3.4.13" evidence="4 14"/>
<reference evidence="17 18" key="1">
    <citation type="submission" date="2018-08" db="EMBL/GenBank/DDBJ databases">
        <title>Murine metabolic-syndrome-specific gut microbial biobank.</title>
        <authorList>
            <person name="Liu C."/>
        </authorList>
    </citation>
    <scope>NUCLEOTIDE SEQUENCE [LARGE SCALE GENOMIC DNA]</scope>
    <source>
        <strain evidence="17 18">583</strain>
    </source>
</reference>
<dbReference type="GO" id="GO:0006189">
    <property type="term" value="P:'de novo' IMP biosynthetic process"/>
    <property type="evidence" value="ECO:0007669"/>
    <property type="project" value="UniProtKB-UniRule"/>
</dbReference>
<dbReference type="SUPFAM" id="SSF52440">
    <property type="entry name" value="PreATP-grasp domain"/>
    <property type="match status" value="1"/>
</dbReference>
<keyword evidence="5 14" id="KW-0436">Ligase</keyword>
<dbReference type="InterPro" id="IPR020560">
    <property type="entry name" value="PRibGlycinamide_synth_C-dom"/>
</dbReference>
<comment type="caution">
    <text evidence="17">The sequence shown here is derived from an EMBL/GenBank/DDBJ whole genome shotgun (WGS) entry which is preliminary data.</text>
</comment>
<dbReference type="Pfam" id="PF02843">
    <property type="entry name" value="GARS_C"/>
    <property type="match status" value="1"/>
</dbReference>
<sequence>MNILVIGSGGREHALCWKINKSNKVKKIYCAPGNGGTLEVAENVDIASNDIDTLLEFALNNKIDLTIVGPEEPLALGIVDKFKENNLKIFGPNKKSSQLESSKEFSKKFMRKYNIPTAKYKAFLEYDEAVKGIKEFTYPLVIKADGLCLGKGVVICENETEALNTLKDILEKKIYGKEGEKVIIEEFLEGTEASLLCFVSGNDIIPMESARDYKKIFDGDKGLNTGGIGAYSPNELFTDELNNKIGKEVLKKISRGLKEEELEYNGILFIGFMVEEADIKVLEFNVRFGDPETEVLMPRLKSDLIDIFEKTIDNKIAENDLLWSNNSCVTVVTTSKGYPKQYKKELPITGTQDINKSLILFHNGTKYNNRDLVTNGGRVLSITSLESNRAEAREKIYEEISKIYYNGMYFRKDIAYK</sequence>
<keyword evidence="10" id="KW-0464">Manganese</keyword>
<dbReference type="GO" id="GO:0004637">
    <property type="term" value="F:phosphoribosylamine-glycine ligase activity"/>
    <property type="evidence" value="ECO:0007669"/>
    <property type="project" value="UniProtKB-UniRule"/>
</dbReference>
<dbReference type="FunFam" id="3.40.50.20:FF:000006">
    <property type="entry name" value="Phosphoribosylamine--glycine ligase, chloroplastic"/>
    <property type="match status" value="1"/>
</dbReference>
<dbReference type="Pfam" id="PF01071">
    <property type="entry name" value="GARS_A"/>
    <property type="match status" value="1"/>
</dbReference>
<evidence type="ECO:0000256" key="7">
    <source>
        <dbReference type="ARBA" id="ARBA00022741"/>
    </source>
</evidence>
<dbReference type="RefSeq" id="WP_160198425.1">
    <property type="nucleotide sequence ID" value="NZ_QXXA01000017.1"/>
</dbReference>
<evidence type="ECO:0000256" key="5">
    <source>
        <dbReference type="ARBA" id="ARBA00022598"/>
    </source>
</evidence>
<dbReference type="Gene3D" id="3.40.50.20">
    <property type="match status" value="1"/>
</dbReference>
<keyword evidence="7 15" id="KW-0547">Nucleotide-binding</keyword>
<dbReference type="Pfam" id="PF02844">
    <property type="entry name" value="GARS_N"/>
    <property type="match status" value="1"/>
</dbReference>
<dbReference type="PANTHER" id="PTHR43472:SF1">
    <property type="entry name" value="PHOSPHORIBOSYLAMINE--GLYCINE LIGASE, CHLOROPLASTIC"/>
    <property type="match status" value="1"/>
</dbReference>
<evidence type="ECO:0000256" key="9">
    <source>
        <dbReference type="ARBA" id="ARBA00022840"/>
    </source>
</evidence>
<dbReference type="InterPro" id="IPR020562">
    <property type="entry name" value="PRibGlycinamide_synth_N"/>
</dbReference>
<dbReference type="OrthoDB" id="9807240at2"/>
<dbReference type="InterPro" id="IPR020561">
    <property type="entry name" value="PRibGlycinamid_synth_ATP-grasp"/>
</dbReference>
<dbReference type="HAMAP" id="MF_00138">
    <property type="entry name" value="GARS"/>
    <property type="match status" value="1"/>
</dbReference>
<keyword evidence="6" id="KW-0479">Metal-binding</keyword>
<dbReference type="InterPro" id="IPR020559">
    <property type="entry name" value="PRibGlycinamide_synth_CS"/>
</dbReference>
<dbReference type="AlphaFoldDB" id="A0A845R0J8"/>
<dbReference type="Gene3D" id="3.30.470.20">
    <property type="entry name" value="ATP-grasp fold, B domain"/>
    <property type="match status" value="1"/>
</dbReference>
<evidence type="ECO:0000256" key="15">
    <source>
        <dbReference type="PROSITE-ProRule" id="PRU00409"/>
    </source>
</evidence>
<evidence type="ECO:0000256" key="14">
    <source>
        <dbReference type="HAMAP-Rule" id="MF_00138"/>
    </source>
</evidence>